<dbReference type="Proteomes" id="UP000030008">
    <property type="component" value="Unassembled WGS sequence"/>
</dbReference>
<name>A0A099I3H4_CLOIN</name>
<reference evidence="6" key="2">
    <citation type="journal article" date="2019" name="Nat. Med.">
        <title>A library of human gut bacterial isolates paired with longitudinal multiomics data enables mechanistic microbiome research.</title>
        <authorList>
            <person name="Poyet M."/>
            <person name="Groussin M."/>
            <person name="Gibbons S.M."/>
            <person name="Avila-Pacheco J."/>
            <person name="Jiang X."/>
            <person name="Kearney S.M."/>
            <person name="Perrotta A.R."/>
            <person name="Berdy B."/>
            <person name="Zhao S."/>
            <person name="Lieberman T.D."/>
            <person name="Swanson P.K."/>
            <person name="Smith M."/>
            <person name="Roesemann S."/>
            <person name="Alexander J.E."/>
            <person name="Rich S.A."/>
            <person name="Livny J."/>
            <person name="Vlamakis H."/>
            <person name="Clish C."/>
            <person name="Bullock K."/>
            <person name="Deik A."/>
            <person name="Scott J."/>
            <person name="Pierce K.A."/>
            <person name="Xavier R.J."/>
            <person name="Alm E.J."/>
        </authorList>
    </citation>
    <scope>NUCLEOTIDE SEQUENCE</scope>
    <source>
        <strain evidence="6">BIOML-A12</strain>
    </source>
</reference>
<dbReference type="GO" id="GO:0046961">
    <property type="term" value="F:proton-transporting ATPase activity, rotational mechanism"/>
    <property type="evidence" value="ECO:0007669"/>
    <property type="project" value="InterPro"/>
</dbReference>
<evidence type="ECO:0000256" key="1">
    <source>
        <dbReference type="ARBA" id="ARBA00005901"/>
    </source>
</evidence>
<reference evidence="5" key="3">
    <citation type="journal article" date="2022" name="Clin. Infect. Dis.">
        <title>Association between Clostridium innocuum and antibiotic-associated diarrhea in adults and children: A cross-sectional study and comparative genomics analysis.</title>
        <authorList>
            <person name="Cherny K.E."/>
            <person name="Muscat E.B."/>
            <person name="Balaji A."/>
            <person name="Mukherjee J."/>
            <person name="Ozer E.A."/>
            <person name="Angarone M.P."/>
            <person name="Hauser A.R."/>
            <person name="Sichel J.S."/>
            <person name="Amponsah E."/>
            <person name="Kociolek L.K."/>
        </authorList>
    </citation>
    <scope>NUCLEOTIDE SEQUENCE</scope>
    <source>
        <strain evidence="5">NU1-AC-029v</strain>
    </source>
</reference>
<evidence type="ECO:0000313" key="7">
    <source>
        <dbReference type="Proteomes" id="UP000030008"/>
    </source>
</evidence>
<dbReference type="EMBL" id="JQIF01000113">
    <property type="protein sequence ID" value="KGJ51398.1"/>
    <property type="molecule type" value="Genomic_DNA"/>
</dbReference>
<dbReference type="Gene3D" id="3.30.2320.30">
    <property type="entry name" value="ATP synthase, E subunit, C-terminal"/>
    <property type="match status" value="1"/>
</dbReference>
<evidence type="ECO:0000313" key="6">
    <source>
        <dbReference type="EMBL" id="MZH56339.1"/>
    </source>
</evidence>
<dbReference type="Proteomes" id="UP001203972">
    <property type="component" value="Unassembled WGS sequence"/>
</dbReference>
<gene>
    <name evidence="4" type="ORF">CIAN88_20740</name>
    <name evidence="6" type="ORF">GT664_11415</name>
    <name evidence="5" type="ORF">MKC95_06330</name>
</gene>
<evidence type="ECO:0000256" key="2">
    <source>
        <dbReference type="ARBA" id="ARBA00022448"/>
    </source>
</evidence>
<dbReference type="GO" id="GO:0033178">
    <property type="term" value="C:proton-transporting two-sector ATPase complex, catalytic domain"/>
    <property type="evidence" value="ECO:0007669"/>
    <property type="project" value="InterPro"/>
</dbReference>
<comment type="caution">
    <text evidence="4">The sequence shown here is derived from an EMBL/GenBank/DDBJ whole genome shotgun (WGS) entry which is preliminary data.</text>
</comment>
<dbReference type="InterPro" id="IPR038495">
    <property type="entry name" value="ATPase_E_C"/>
</dbReference>
<keyword evidence="2" id="KW-0813">Transport</keyword>
<organism evidence="4 7">
    <name type="scientific">Clostridium innocuum</name>
    <dbReference type="NCBI Taxonomy" id="1522"/>
    <lineage>
        <taxon>Bacteria</taxon>
        <taxon>Bacillati</taxon>
        <taxon>Bacillota</taxon>
        <taxon>Clostridia</taxon>
        <taxon>Eubacteriales</taxon>
        <taxon>Clostridiaceae</taxon>
        <taxon>Clostridium</taxon>
    </lineage>
</organism>
<proteinExistence type="inferred from homology"/>
<evidence type="ECO:0000313" key="5">
    <source>
        <dbReference type="EMBL" id="MCR0232386.1"/>
    </source>
</evidence>
<accession>A0A099I3H4</accession>
<sequence length="198" mass="23025">MLDDKIKLEQYFEEEIKRVSDIEIAGIEQEIDEIRKKSMEGLELEAQREAGLTREQELKEMASEHAIRLSKAHEETNRRLMKKRRELTDAVFRAAKQQLKEFAIRKDYVELLKKKASDLAQLGYEQVVFYVADRDQAVLKDICEAYGKPCEGKCDADILLGGFRMECEEKGIVVDETFDTGIDEQKDWFYTNSGLFIK</sequence>
<reference evidence="4 7" key="1">
    <citation type="submission" date="2014-08" db="EMBL/GenBank/DDBJ databases">
        <title>Clostridium innocuum, an unnegligible vancomycin-resistant pathogen causing extra-intestinal infections.</title>
        <authorList>
            <person name="Feng Y."/>
            <person name="Chiu C.-H."/>
        </authorList>
    </citation>
    <scope>NUCLEOTIDE SEQUENCE [LARGE SCALE GENOMIC DNA]</scope>
    <source>
        <strain evidence="4 7">AN88</strain>
    </source>
</reference>
<dbReference type="Proteomes" id="UP000604383">
    <property type="component" value="Unassembled WGS sequence"/>
</dbReference>
<dbReference type="EMBL" id="JAKTMA010000008">
    <property type="protein sequence ID" value="MCR0232386.1"/>
    <property type="molecule type" value="Genomic_DNA"/>
</dbReference>
<comment type="similarity">
    <text evidence="1">Belongs to the V-ATPase E subunit family.</text>
</comment>
<keyword evidence="3" id="KW-0406">Ion transport</keyword>
<dbReference type="RefSeq" id="WP_009270752.1">
    <property type="nucleotide sequence ID" value="NZ_AP025565.1"/>
</dbReference>
<dbReference type="AlphaFoldDB" id="A0A099I3H4"/>
<protein>
    <submittedName>
        <fullName evidence="5">V-type ATP synthase subunit E family protein</fullName>
    </submittedName>
</protein>
<dbReference type="Pfam" id="PF01991">
    <property type="entry name" value="vATP-synt_E"/>
    <property type="match status" value="1"/>
</dbReference>
<dbReference type="EMBL" id="WWTN01000018">
    <property type="protein sequence ID" value="MZH56339.1"/>
    <property type="molecule type" value="Genomic_DNA"/>
</dbReference>
<dbReference type="InterPro" id="IPR002842">
    <property type="entry name" value="ATPase_V1_Esu"/>
</dbReference>
<evidence type="ECO:0000256" key="3">
    <source>
        <dbReference type="ARBA" id="ARBA00023065"/>
    </source>
</evidence>
<evidence type="ECO:0000313" key="4">
    <source>
        <dbReference type="EMBL" id="KGJ51398.1"/>
    </source>
</evidence>
<dbReference type="SUPFAM" id="SSF160527">
    <property type="entry name" value="V-type ATPase subunit E-like"/>
    <property type="match status" value="1"/>
</dbReference>